<keyword evidence="1" id="KW-1133">Transmembrane helix</keyword>
<organism evidence="2 4">
    <name type="scientific">Enterococcus hirae</name>
    <dbReference type="NCBI Taxonomy" id="1354"/>
    <lineage>
        <taxon>Bacteria</taxon>
        <taxon>Bacillati</taxon>
        <taxon>Bacillota</taxon>
        <taxon>Bacilli</taxon>
        <taxon>Lactobacillales</taxon>
        <taxon>Enterococcaceae</taxon>
        <taxon>Enterococcus</taxon>
    </lineage>
</organism>
<protein>
    <submittedName>
        <fullName evidence="2">Uncharacterized protein</fullName>
    </submittedName>
</protein>
<dbReference type="AlphaFoldDB" id="A0A1V8WSQ4"/>
<name>A0A1V8WSQ4_ENTHR</name>
<gene>
    <name evidence="2" type="ORF">EB03_00960</name>
    <name evidence="3" type="ORF">NCTC12204_01611</name>
</gene>
<sequence>MDKHLYYRVMLPTAFVAFLMFFLPNIPVRSILGFIIMFIGLGRYYYLVHRK</sequence>
<evidence type="ECO:0000313" key="3">
    <source>
        <dbReference type="EMBL" id="VTQ64923.1"/>
    </source>
</evidence>
<reference evidence="2 4" key="1">
    <citation type="submission" date="2015-06" db="EMBL/GenBank/DDBJ databases">
        <title>The Genome Sequence of Enterococcus hirae 88EA1.</title>
        <authorList>
            <consortium name="The Broad Institute Genomics Platform"/>
            <consortium name="The Broad Institute Genome Sequencing Center for Infectious Disease"/>
            <person name="Earl A.M."/>
            <person name="Van Tyne D."/>
            <person name="Lebreton F."/>
            <person name="Saavedra J.T."/>
            <person name="Gilmore M.S."/>
            <person name="Manson McGuire A."/>
            <person name="Clock S."/>
            <person name="Crupain M."/>
            <person name="Rangan U."/>
            <person name="Young S."/>
            <person name="Abouelleil A."/>
            <person name="Cao P."/>
            <person name="Chapman S.B."/>
            <person name="Griggs A."/>
            <person name="Priest M."/>
            <person name="Shea T."/>
            <person name="Wortman J."/>
            <person name="Nusbaum C."/>
            <person name="Birren B."/>
        </authorList>
    </citation>
    <scope>NUCLEOTIDE SEQUENCE [LARGE SCALE GENOMIC DNA]</scope>
    <source>
        <strain evidence="2 4">88EA1</strain>
    </source>
</reference>
<evidence type="ECO:0000313" key="2">
    <source>
        <dbReference type="EMBL" id="RBT69290.1"/>
    </source>
</evidence>
<evidence type="ECO:0000256" key="1">
    <source>
        <dbReference type="SAM" id="Phobius"/>
    </source>
</evidence>
<evidence type="ECO:0000313" key="4">
    <source>
        <dbReference type="Proteomes" id="UP000253498"/>
    </source>
</evidence>
<dbReference type="EMBL" id="CABEEP010000001">
    <property type="protein sequence ID" value="VTQ64923.1"/>
    <property type="molecule type" value="Genomic_DNA"/>
</dbReference>
<dbReference type="EMBL" id="LESJ01000004">
    <property type="protein sequence ID" value="RBT69290.1"/>
    <property type="molecule type" value="Genomic_DNA"/>
</dbReference>
<dbReference type="RefSeq" id="WP_010718972.1">
    <property type="nucleotide sequence ID" value="NZ_JADMHC010000001.1"/>
</dbReference>
<feature type="transmembrane region" description="Helical" evidence="1">
    <location>
        <begin position="30"/>
        <end position="48"/>
    </location>
</feature>
<comment type="caution">
    <text evidence="2">The sequence shown here is derived from an EMBL/GenBank/DDBJ whole genome shotgun (WGS) entry which is preliminary data.</text>
</comment>
<feature type="transmembrane region" description="Helical" evidence="1">
    <location>
        <begin position="5"/>
        <end position="24"/>
    </location>
</feature>
<keyword evidence="1" id="KW-0472">Membrane</keyword>
<reference evidence="3 5" key="2">
    <citation type="submission" date="2019-05" db="EMBL/GenBank/DDBJ databases">
        <authorList>
            <consortium name="Pathogen Informatics"/>
        </authorList>
    </citation>
    <scope>NUCLEOTIDE SEQUENCE [LARGE SCALE GENOMIC DNA]</scope>
    <source>
        <strain evidence="3 5">NCTC12204</strain>
    </source>
</reference>
<dbReference type="Proteomes" id="UP000352698">
    <property type="component" value="Unassembled WGS sequence"/>
</dbReference>
<dbReference type="Proteomes" id="UP000253498">
    <property type="component" value="Unassembled WGS sequence"/>
</dbReference>
<evidence type="ECO:0000313" key="5">
    <source>
        <dbReference type="Proteomes" id="UP000352698"/>
    </source>
</evidence>
<proteinExistence type="predicted"/>
<accession>A0A1V8WSQ4</accession>
<keyword evidence="1" id="KW-0812">Transmembrane</keyword>